<accession>A0A1A8RTF3</accession>
<evidence type="ECO:0000313" key="1">
    <source>
        <dbReference type="EMBL" id="SBS09301.1"/>
    </source>
</evidence>
<organism evidence="1">
    <name type="scientific">Nothobranchius rachovii</name>
    <name type="common">bluefin notho</name>
    <dbReference type="NCBI Taxonomy" id="451742"/>
    <lineage>
        <taxon>Eukaryota</taxon>
        <taxon>Metazoa</taxon>
        <taxon>Chordata</taxon>
        <taxon>Craniata</taxon>
        <taxon>Vertebrata</taxon>
        <taxon>Euteleostomi</taxon>
        <taxon>Actinopterygii</taxon>
        <taxon>Neopterygii</taxon>
        <taxon>Teleostei</taxon>
        <taxon>Neoteleostei</taxon>
        <taxon>Acanthomorphata</taxon>
        <taxon>Ovalentaria</taxon>
        <taxon>Atherinomorphae</taxon>
        <taxon>Cyprinodontiformes</taxon>
        <taxon>Nothobranchiidae</taxon>
        <taxon>Nothobranchius</taxon>
    </lineage>
</organism>
<reference evidence="1" key="2">
    <citation type="submission" date="2016-06" db="EMBL/GenBank/DDBJ databases">
        <title>The genome of a short-lived fish provides insights into sex chromosome evolution and the genetic control of aging.</title>
        <authorList>
            <person name="Reichwald K."/>
            <person name="Felder M."/>
            <person name="Petzold A."/>
            <person name="Koch P."/>
            <person name="Groth M."/>
            <person name="Platzer M."/>
        </authorList>
    </citation>
    <scope>NUCLEOTIDE SEQUENCE</scope>
    <source>
        <tissue evidence="1">Brain</tissue>
    </source>
</reference>
<feature type="non-terminal residue" evidence="1">
    <location>
        <position position="1"/>
    </location>
</feature>
<sequence>ILTLVYHSSIHTDDSHTLMVLSYRRHRSLWPPPKGKVKCLAHGHNSIILCPEPGSNLQPSNWTTCSTC</sequence>
<dbReference type="EMBL" id="HAEI01009978">
    <property type="protein sequence ID" value="SBS09301.1"/>
    <property type="molecule type" value="Transcribed_RNA"/>
</dbReference>
<protein>
    <submittedName>
        <fullName evidence="1">Uncharacterized protein</fullName>
    </submittedName>
</protein>
<gene>
    <name evidence="1" type="primary">Nfu_g_1_013803</name>
</gene>
<proteinExistence type="predicted"/>
<name>A0A1A8RTF3_9TELE</name>
<reference evidence="1" key="1">
    <citation type="submission" date="2016-05" db="EMBL/GenBank/DDBJ databases">
        <authorList>
            <person name="Lavstsen T."/>
            <person name="Jespersen J.S."/>
        </authorList>
    </citation>
    <scope>NUCLEOTIDE SEQUENCE</scope>
    <source>
        <tissue evidence="1">Brain</tissue>
    </source>
</reference>
<feature type="non-terminal residue" evidence="1">
    <location>
        <position position="68"/>
    </location>
</feature>
<dbReference type="AlphaFoldDB" id="A0A1A8RTF3"/>